<feature type="compositionally biased region" description="Pro residues" evidence="16">
    <location>
        <begin position="15"/>
        <end position="33"/>
    </location>
</feature>
<evidence type="ECO:0000256" key="3">
    <source>
        <dbReference type="ARBA" id="ARBA00022548"/>
    </source>
</evidence>
<comment type="pathway">
    <text evidence="12">Steroid metabolism; cholesterol degradation.</text>
</comment>
<dbReference type="SUPFAM" id="SSF53474">
    <property type="entry name" value="alpha/beta-Hydrolases"/>
    <property type="match status" value="1"/>
</dbReference>
<sequence>MSHSPPVPLNGSQSHPPPPSPPPPSSPPAPLPLPHEILQADPGTFAQGGIPLSENDYAHASADTTTAADAKYPRISRPVPMMRVEYDVVVIGSGYGGAVAASRMARGGKSVCVLELGKERWPGEYPASLEQAAPEVHVSGNIGKDGKPVVDASAGDPTGLYHLVLGEGQNAFVANGLGGTSLLNANIFLPADKRTLQLPAWPEEISANPAGLDKYYTRAASVLQPVPYPKDFPPLKKLSVLEKQAELMGQKEQFYRPPQTTSFTNGLNSSGVEMRASTLSGQDCTGVNDGSKGSVLMNYLPDAWNWGAELFCECEVRYVKRDPGNKAWLVLFAWHGDKRAKFEDFHKELMWVKAREFVFLGAGTLGTTEILLRSRDHGLKTSSEVGRGMSGNGDILSFGYNTDFEVNSIGREDPENHPPVGPTITGVIDMRDSMPDVLDGYVLEEGAAPEALAKLLQAMLESLPGRVYPENYGLTEKLRHLFSRAGARLLGPYTPGGSVNRTQIYLIMSHDCNDATLTLENGKPYLRFLGVGRSAHVKELNEMLARATSKIGGTLINSPFYAFGEEEITVHPIGGANMSNDGTGRNGATNHFGEVFTGNGEEVHPGLVVVDGSVIPSALGVNPFATITALAERSVEGVATKRKIKIDYATRNPRLNLFGQPKISYPPTRDMAKAQHAISSAAGRSGIRFTEVMEGYLYIGDDIEDFQVAADAARGSSTSARFLLSVDSYSVQNLIERSDHAALATGTFACGALSRDPFMVLRGEVQFFSLDTDAADGKNLAYKLDLLSSDGMLLHFNGYKVIDSKIAFSASKTWKATTTLYVTLTRPDNTVVAKGVLTIPWRNFVSEIASFGQTGSTISGRIGATVDFLGYFAGQTAGYFFSPLRALQYPTLTTKGYYQKQPPTEIVTLTAQDGVQTFMHVYTPEYISTPHQTAQNGISNQPPILMIPGASVDHQIFALPTIPTNAVDYFLARGHTIYIPTHRAGRTPLANSTQTTFDARLDIKAAFEYIRRETPSQIYVIAHCAGSVALGSGLLDGTIPASWLKGLTASQVFISPRFAKTNMIKARLPLPLPRVYSKLIGEYFDCATSPSDTLPQRLMNQVLRFYPVGDTNEICNSAVCHRSELVFGRLWTHAGLNEATHANLGNFLGGVNMRCLTHLMRMGSSGYVMDNEFASLITGVGLKRLEGLKILFVQGGKNAVYEPENTLTSYELLREEFGSAGVGRVVFENRGHLDCWMGKGAYMDVYPAVANHIDEVMSGGVTGEVAGNG</sequence>
<evidence type="ECO:0000259" key="17">
    <source>
        <dbReference type="Pfam" id="PF00732"/>
    </source>
</evidence>
<dbReference type="GO" id="GO:0008203">
    <property type="term" value="P:cholesterol metabolic process"/>
    <property type="evidence" value="ECO:0007669"/>
    <property type="project" value="UniProtKB-KW"/>
</dbReference>
<gene>
    <name evidence="19" type="ORF">L873DRAFT_1812332</name>
</gene>
<dbReference type="SUPFAM" id="SSF51905">
    <property type="entry name" value="FAD/NAD(P)-binding domain"/>
    <property type="match status" value="1"/>
</dbReference>
<dbReference type="Proteomes" id="UP000276215">
    <property type="component" value="Unassembled WGS sequence"/>
</dbReference>
<dbReference type="STRING" id="1336337.A0A3N4JBZ7"/>
<dbReference type="InterPro" id="IPR007867">
    <property type="entry name" value="GMC_OxRtase_C"/>
</dbReference>
<evidence type="ECO:0000256" key="9">
    <source>
        <dbReference type="ARBA" id="ARBA00023221"/>
    </source>
</evidence>
<evidence type="ECO:0000256" key="11">
    <source>
        <dbReference type="ARBA" id="ARBA00038856"/>
    </source>
</evidence>
<dbReference type="InterPro" id="IPR052542">
    <property type="entry name" value="Cholesterol_Oxidase"/>
</dbReference>
<keyword evidence="3" id="KW-0153">Cholesterol metabolism</keyword>
<keyword evidence="20" id="KW-1185">Reference proteome</keyword>
<dbReference type="GO" id="GO:0050660">
    <property type="term" value="F:flavin adenine dinucleotide binding"/>
    <property type="evidence" value="ECO:0007669"/>
    <property type="project" value="InterPro"/>
</dbReference>
<evidence type="ECO:0000259" key="18">
    <source>
        <dbReference type="Pfam" id="PF05199"/>
    </source>
</evidence>
<evidence type="ECO:0000256" key="5">
    <source>
        <dbReference type="ARBA" id="ARBA00022827"/>
    </source>
</evidence>
<evidence type="ECO:0000256" key="15">
    <source>
        <dbReference type="ARBA" id="ARBA00049778"/>
    </source>
</evidence>
<evidence type="ECO:0000256" key="13">
    <source>
        <dbReference type="ARBA" id="ARBA00049723"/>
    </source>
</evidence>
<feature type="domain" description="Glucose-methanol-choline oxidoreductase N-terminal" evidence="17">
    <location>
        <begin position="113"/>
        <end position="387"/>
    </location>
</feature>
<evidence type="ECO:0000313" key="20">
    <source>
        <dbReference type="Proteomes" id="UP000276215"/>
    </source>
</evidence>
<dbReference type="Pfam" id="PF05199">
    <property type="entry name" value="GMC_oxred_C"/>
    <property type="match status" value="1"/>
</dbReference>
<organism evidence="19 20">
    <name type="scientific">Choiromyces venosus 120613-1</name>
    <dbReference type="NCBI Taxonomy" id="1336337"/>
    <lineage>
        <taxon>Eukaryota</taxon>
        <taxon>Fungi</taxon>
        <taxon>Dikarya</taxon>
        <taxon>Ascomycota</taxon>
        <taxon>Pezizomycotina</taxon>
        <taxon>Pezizomycetes</taxon>
        <taxon>Pezizales</taxon>
        <taxon>Tuberaceae</taxon>
        <taxon>Choiromyces</taxon>
    </lineage>
</organism>
<evidence type="ECO:0000256" key="7">
    <source>
        <dbReference type="ARBA" id="ARBA00023098"/>
    </source>
</evidence>
<dbReference type="EMBL" id="ML120421">
    <property type="protein sequence ID" value="RPA95793.1"/>
    <property type="molecule type" value="Genomic_DNA"/>
</dbReference>
<evidence type="ECO:0000313" key="19">
    <source>
        <dbReference type="EMBL" id="RPA95793.1"/>
    </source>
</evidence>
<keyword evidence="10" id="KW-0413">Isomerase</keyword>
<dbReference type="PANTHER" id="PTHR47470:SF1">
    <property type="entry name" value="FAD-DEPENDENT OXIDOREDUCTASE 2 FAD BINDING DOMAIN-CONTAINING PROTEIN"/>
    <property type="match status" value="1"/>
</dbReference>
<keyword evidence="8" id="KW-1207">Sterol metabolism</keyword>
<dbReference type="InterPro" id="IPR000172">
    <property type="entry name" value="GMC_OxRdtase_N"/>
</dbReference>
<evidence type="ECO:0000256" key="10">
    <source>
        <dbReference type="ARBA" id="ARBA00023235"/>
    </source>
</evidence>
<dbReference type="Pfam" id="PF00732">
    <property type="entry name" value="GMC_oxred_N"/>
    <property type="match status" value="1"/>
</dbReference>
<dbReference type="InterPro" id="IPR036188">
    <property type="entry name" value="FAD/NAD-bd_sf"/>
</dbReference>
<keyword evidence="6" id="KW-0560">Oxidoreductase</keyword>
<keyword evidence="5" id="KW-0274">FAD</keyword>
<keyword evidence="7" id="KW-0443">Lipid metabolism</keyword>
<evidence type="ECO:0000256" key="6">
    <source>
        <dbReference type="ARBA" id="ARBA00023002"/>
    </source>
</evidence>
<feature type="domain" description="Glucose-methanol-choline oxidoreductase C-terminal" evidence="18">
    <location>
        <begin position="569"/>
        <end position="631"/>
    </location>
</feature>
<keyword evidence="4" id="KW-0285">Flavoprotein</keyword>
<evidence type="ECO:0000256" key="1">
    <source>
        <dbReference type="ARBA" id="ARBA00001974"/>
    </source>
</evidence>
<dbReference type="GO" id="GO:0004769">
    <property type="term" value="F:steroid Delta-isomerase activity"/>
    <property type="evidence" value="ECO:0007669"/>
    <property type="project" value="UniProtKB-EC"/>
</dbReference>
<reference evidence="19 20" key="1">
    <citation type="journal article" date="2018" name="Nat. Ecol. Evol.">
        <title>Pezizomycetes genomes reveal the molecular basis of ectomycorrhizal truffle lifestyle.</title>
        <authorList>
            <person name="Murat C."/>
            <person name="Payen T."/>
            <person name="Noel B."/>
            <person name="Kuo A."/>
            <person name="Morin E."/>
            <person name="Chen J."/>
            <person name="Kohler A."/>
            <person name="Krizsan K."/>
            <person name="Balestrini R."/>
            <person name="Da Silva C."/>
            <person name="Montanini B."/>
            <person name="Hainaut M."/>
            <person name="Levati E."/>
            <person name="Barry K.W."/>
            <person name="Belfiori B."/>
            <person name="Cichocki N."/>
            <person name="Clum A."/>
            <person name="Dockter R.B."/>
            <person name="Fauchery L."/>
            <person name="Guy J."/>
            <person name="Iotti M."/>
            <person name="Le Tacon F."/>
            <person name="Lindquist E.A."/>
            <person name="Lipzen A."/>
            <person name="Malagnac F."/>
            <person name="Mello A."/>
            <person name="Molinier V."/>
            <person name="Miyauchi S."/>
            <person name="Poulain J."/>
            <person name="Riccioni C."/>
            <person name="Rubini A."/>
            <person name="Sitrit Y."/>
            <person name="Splivallo R."/>
            <person name="Traeger S."/>
            <person name="Wang M."/>
            <person name="Zifcakova L."/>
            <person name="Wipf D."/>
            <person name="Zambonelli A."/>
            <person name="Paolocci F."/>
            <person name="Nowrousian M."/>
            <person name="Ottonello S."/>
            <person name="Baldrian P."/>
            <person name="Spatafora J.W."/>
            <person name="Henrissat B."/>
            <person name="Nagy L.G."/>
            <person name="Aury J.M."/>
            <person name="Wincker P."/>
            <person name="Grigoriev I.V."/>
            <person name="Bonfante P."/>
            <person name="Martin F.M."/>
        </authorList>
    </citation>
    <scope>NUCLEOTIDE SEQUENCE [LARGE SCALE GENOMIC DNA]</scope>
    <source>
        <strain evidence="19 20">120613-1</strain>
    </source>
</reference>
<dbReference type="Gene3D" id="3.40.50.1820">
    <property type="entry name" value="alpha/beta hydrolase"/>
    <property type="match status" value="1"/>
</dbReference>
<evidence type="ECO:0000256" key="12">
    <source>
        <dbReference type="ARBA" id="ARBA00049645"/>
    </source>
</evidence>
<dbReference type="OrthoDB" id="9974421at2759"/>
<evidence type="ECO:0000256" key="14">
    <source>
        <dbReference type="ARBA" id="ARBA00049744"/>
    </source>
</evidence>
<dbReference type="EC" id="5.3.3.1" evidence="11"/>
<dbReference type="PANTHER" id="PTHR47470">
    <property type="entry name" value="CHOLESTEROL OXIDASE"/>
    <property type="match status" value="1"/>
</dbReference>
<evidence type="ECO:0000256" key="8">
    <source>
        <dbReference type="ARBA" id="ARBA00023166"/>
    </source>
</evidence>
<evidence type="ECO:0000256" key="2">
    <source>
        <dbReference type="ARBA" id="ARBA00010790"/>
    </source>
</evidence>
<dbReference type="InterPro" id="IPR029058">
    <property type="entry name" value="AB_hydrolase_fold"/>
</dbReference>
<evidence type="ECO:0000256" key="16">
    <source>
        <dbReference type="SAM" id="MobiDB-lite"/>
    </source>
</evidence>
<evidence type="ECO:0000256" key="4">
    <source>
        <dbReference type="ARBA" id="ARBA00022630"/>
    </source>
</evidence>
<comment type="cofactor">
    <cofactor evidence="1">
        <name>FAD</name>
        <dbReference type="ChEBI" id="CHEBI:57692"/>
    </cofactor>
</comment>
<accession>A0A3N4JBZ7</accession>
<keyword evidence="9" id="KW-0753">Steroid metabolism</keyword>
<dbReference type="Gene3D" id="3.50.50.60">
    <property type="entry name" value="FAD/NAD(P)-binding domain"/>
    <property type="match status" value="3"/>
</dbReference>
<comment type="similarity">
    <text evidence="2">Belongs to the GMC oxidoreductase family.</text>
</comment>
<name>A0A3N4JBZ7_9PEZI</name>
<dbReference type="EC" id="1.1.3.6" evidence="13"/>
<proteinExistence type="inferred from homology"/>
<protein>
    <recommendedName>
        <fullName evidence="14">Cholesterol oxidase</fullName>
        <ecNumber evidence="13">1.1.3.6</ecNumber>
        <ecNumber evidence="11">5.3.3.1</ecNumber>
    </recommendedName>
    <alternativeName>
        <fullName evidence="15">Cholesterol isomerase</fullName>
    </alternativeName>
</protein>
<feature type="region of interest" description="Disordered" evidence="16">
    <location>
        <begin position="1"/>
        <end position="52"/>
    </location>
</feature>
<dbReference type="GO" id="GO:0016995">
    <property type="term" value="F:cholesterol oxidase activity"/>
    <property type="evidence" value="ECO:0007669"/>
    <property type="project" value="UniProtKB-EC"/>
</dbReference>
<dbReference type="AlphaFoldDB" id="A0A3N4JBZ7"/>